<dbReference type="OrthoDB" id="550575at2759"/>
<feature type="region of interest" description="Disordered" evidence="1">
    <location>
        <begin position="321"/>
        <end position="348"/>
    </location>
</feature>
<reference evidence="2" key="1">
    <citation type="submission" date="2023-04" db="EMBL/GenBank/DDBJ databases">
        <title>Phytophthora fragariaefolia NBRC 109709.</title>
        <authorList>
            <person name="Ichikawa N."/>
            <person name="Sato H."/>
            <person name="Tonouchi N."/>
        </authorList>
    </citation>
    <scope>NUCLEOTIDE SEQUENCE</scope>
    <source>
        <strain evidence="2">NBRC 109709</strain>
    </source>
</reference>
<keyword evidence="3" id="KW-1185">Reference proteome</keyword>
<dbReference type="Proteomes" id="UP001165121">
    <property type="component" value="Unassembled WGS sequence"/>
</dbReference>
<gene>
    <name evidence="2" type="ORF">Pfra01_000371800</name>
</gene>
<dbReference type="EMBL" id="BSXT01000289">
    <property type="protein sequence ID" value="GMF23468.1"/>
    <property type="molecule type" value="Genomic_DNA"/>
</dbReference>
<dbReference type="SMART" id="SM00367">
    <property type="entry name" value="LRR_CC"/>
    <property type="match status" value="11"/>
</dbReference>
<evidence type="ECO:0000313" key="3">
    <source>
        <dbReference type="Proteomes" id="UP001165121"/>
    </source>
</evidence>
<name>A0A9W6U087_9STRA</name>
<evidence type="ECO:0000313" key="2">
    <source>
        <dbReference type="EMBL" id="GMF23468.1"/>
    </source>
</evidence>
<evidence type="ECO:0000256" key="1">
    <source>
        <dbReference type="SAM" id="MobiDB-lite"/>
    </source>
</evidence>
<organism evidence="2 3">
    <name type="scientific">Phytophthora fragariaefolia</name>
    <dbReference type="NCBI Taxonomy" id="1490495"/>
    <lineage>
        <taxon>Eukaryota</taxon>
        <taxon>Sar</taxon>
        <taxon>Stramenopiles</taxon>
        <taxon>Oomycota</taxon>
        <taxon>Peronosporomycetes</taxon>
        <taxon>Peronosporales</taxon>
        <taxon>Peronosporaceae</taxon>
        <taxon>Phytophthora</taxon>
    </lineage>
</organism>
<accession>A0A9W6U087</accession>
<dbReference type="InterPro" id="IPR006553">
    <property type="entry name" value="Leu-rich_rpt_Cys-con_subtyp"/>
</dbReference>
<dbReference type="GO" id="GO:0031146">
    <property type="term" value="P:SCF-dependent proteasomal ubiquitin-dependent protein catabolic process"/>
    <property type="evidence" value="ECO:0007669"/>
    <property type="project" value="TreeGrafter"/>
</dbReference>
<dbReference type="GO" id="GO:0019005">
    <property type="term" value="C:SCF ubiquitin ligase complex"/>
    <property type="evidence" value="ECO:0007669"/>
    <property type="project" value="TreeGrafter"/>
</dbReference>
<dbReference type="InterPro" id="IPR032675">
    <property type="entry name" value="LRR_dom_sf"/>
</dbReference>
<comment type="caution">
    <text evidence="2">The sequence shown here is derived from an EMBL/GenBank/DDBJ whole genome shotgun (WGS) entry which is preliminary data.</text>
</comment>
<dbReference type="Gene3D" id="3.80.10.10">
    <property type="entry name" value="Ribonuclease Inhibitor"/>
    <property type="match status" value="4"/>
</dbReference>
<dbReference type="AlphaFoldDB" id="A0A9W6U087"/>
<dbReference type="Pfam" id="PF13516">
    <property type="entry name" value="LRR_6"/>
    <property type="match status" value="2"/>
</dbReference>
<feature type="compositionally biased region" description="Basic and acidic residues" evidence="1">
    <location>
        <begin position="321"/>
        <end position="330"/>
    </location>
</feature>
<dbReference type="SUPFAM" id="SSF52047">
    <property type="entry name" value="RNI-like"/>
    <property type="match status" value="1"/>
</dbReference>
<sequence>MHLPREVVFFDPRQRVYLSHVNLSGWRVTDASLLQLQAAPPSIQENGNLVKSSFHTLTVDGSAHISVKGLRIMFGATAEGGGTLRVLRLSQCQLLSRGGGERLEGNSLPRSLTELDVSSCEWVDDGFLRTVARHCFVLAQVSLARCRQVTDYGVAAFGESYSASLTHLDVNFCTKLTDTALLALLVGSSSGPAIPGGAQLPSSSASARIRILNAAGLPLVDGLTLFGLRGPCASHLESLDMSGCTVLRVAALERLARVRAFTHLTKLDLSRCSLVDDQALSAFGKACLQLETLLLIFCSSITDIGICRLVGGKVNLPGVRTDDQKDEDGHVGQGSTLGEYENSDDEDIGGSKYERGCIRLRTLDITGCFQVTSRGISALGARCTQLESLTLDGVRRLNSSGVRALLHGCCKLRALRWSGILVRSGQNEAATPGACAAFYSIPHLSDATVAMLTSTAGSLKTLHIGTTECDVDSLALALLRARNSPLTDLDVTSLATDSLCEAIGSVLQGCPRLRVLELESCEQICDETLVAISGAPCCPQLETLVLANDWQITDIGRERLPGGCAANWMPVLVPSLLWSVLLRIFETKRLQQLVFSAGIGTPHPYASIDEWLLKQNVVALNNAECTGSGSKHSVS</sequence>
<proteinExistence type="predicted"/>
<dbReference type="InterPro" id="IPR001611">
    <property type="entry name" value="Leu-rich_rpt"/>
</dbReference>
<protein>
    <submittedName>
        <fullName evidence="2">Unnamed protein product</fullName>
    </submittedName>
</protein>
<dbReference type="PANTHER" id="PTHR13318">
    <property type="entry name" value="PARTNER OF PAIRED, ISOFORM B-RELATED"/>
    <property type="match status" value="1"/>
</dbReference>